<evidence type="ECO:0000313" key="2">
    <source>
        <dbReference type="Proteomes" id="UP000660680"/>
    </source>
</evidence>
<dbReference type="Proteomes" id="UP000660680">
    <property type="component" value="Unassembled WGS sequence"/>
</dbReference>
<protein>
    <recommendedName>
        <fullName evidence="3">SRPBCC family protein</fullName>
    </recommendedName>
</protein>
<gene>
    <name evidence="1" type="ORF">GCM10010171_42890</name>
</gene>
<dbReference type="AlphaFoldDB" id="A0A918GLG4"/>
<dbReference type="SUPFAM" id="SSF55961">
    <property type="entry name" value="Bet v1-like"/>
    <property type="match status" value="1"/>
</dbReference>
<dbReference type="InterPro" id="IPR023393">
    <property type="entry name" value="START-like_dom_sf"/>
</dbReference>
<reference evidence="1" key="2">
    <citation type="submission" date="2020-09" db="EMBL/GenBank/DDBJ databases">
        <authorList>
            <person name="Sun Q."/>
            <person name="Ohkuma M."/>
        </authorList>
    </citation>
    <scope>NUCLEOTIDE SEQUENCE</scope>
    <source>
        <strain evidence="1">JCM 3276</strain>
    </source>
</reference>
<accession>A0A918GLG4</accession>
<dbReference type="EMBL" id="BMRB01000003">
    <property type="protein sequence ID" value="GGS43223.1"/>
    <property type="molecule type" value="Genomic_DNA"/>
</dbReference>
<dbReference type="Pfam" id="PF10604">
    <property type="entry name" value="Polyketide_cyc2"/>
    <property type="match status" value="1"/>
</dbReference>
<dbReference type="InterPro" id="IPR019587">
    <property type="entry name" value="Polyketide_cyclase/dehydratase"/>
</dbReference>
<proteinExistence type="predicted"/>
<comment type="caution">
    <text evidence="1">The sequence shown here is derived from an EMBL/GenBank/DDBJ whole genome shotgun (WGS) entry which is preliminary data.</text>
</comment>
<evidence type="ECO:0008006" key="3">
    <source>
        <dbReference type="Google" id="ProtNLM"/>
    </source>
</evidence>
<organism evidence="1 2">
    <name type="scientific">Actinokineospora fastidiosa</name>
    <dbReference type="NCBI Taxonomy" id="1816"/>
    <lineage>
        <taxon>Bacteria</taxon>
        <taxon>Bacillati</taxon>
        <taxon>Actinomycetota</taxon>
        <taxon>Actinomycetes</taxon>
        <taxon>Pseudonocardiales</taxon>
        <taxon>Pseudonocardiaceae</taxon>
        <taxon>Actinokineospora</taxon>
    </lineage>
</organism>
<sequence>MIELARSAEVPAPPMQVWAVVADARRAPDWFSFAERTDVVSGSGKGERRRQHGRWDGKRSEIDQEVVEFVPGEVIAWKHTAERVDGKDAPKFAASAVFRVELAAAGDSTLVTLRLLQEPVSFLHGLAIRMGARSITARMEESLARLPRALD</sequence>
<name>A0A918GLG4_9PSEU</name>
<evidence type="ECO:0000313" key="1">
    <source>
        <dbReference type="EMBL" id="GGS43223.1"/>
    </source>
</evidence>
<dbReference type="RefSeq" id="WP_189212304.1">
    <property type="nucleotide sequence ID" value="NZ_BMRB01000003.1"/>
</dbReference>
<dbReference type="Gene3D" id="3.30.530.20">
    <property type="match status" value="1"/>
</dbReference>
<keyword evidence="2" id="KW-1185">Reference proteome</keyword>
<reference evidence="1" key="1">
    <citation type="journal article" date="2014" name="Int. J. Syst. Evol. Microbiol.">
        <title>Complete genome sequence of Corynebacterium casei LMG S-19264T (=DSM 44701T), isolated from a smear-ripened cheese.</title>
        <authorList>
            <consortium name="US DOE Joint Genome Institute (JGI-PGF)"/>
            <person name="Walter F."/>
            <person name="Albersmeier A."/>
            <person name="Kalinowski J."/>
            <person name="Ruckert C."/>
        </authorList>
    </citation>
    <scope>NUCLEOTIDE SEQUENCE</scope>
    <source>
        <strain evidence="1">JCM 3276</strain>
    </source>
</reference>